<dbReference type="PROSITE" id="PS50851">
    <property type="entry name" value="CHEW"/>
    <property type="match status" value="1"/>
</dbReference>
<accession>A0A060NPZ5</accession>
<gene>
    <name evidence="4" type="ORF">SRAA_1754</name>
</gene>
<proteinExistence type="predicted"/>
<evidence type="ECO:0000259" key="2">
    <source>
        <dbReference type="PROSITE" id="PS50110"/>
    </source>
</evidence>
<dbReference type="Pfam" id="PF00072">
    <property type="entry name" value="Response_reg"/>
    <property type="match status" value="1"/>
</dbReference>
<feature type="domain" description="CheW-like" evidence="3">
    <location>
        <begin position="20"/>
        <end position="167"/>
    </location>
</feature>
<dbReference type="PIRSF" id="PIRSF002867">
    <property type="entry name" value="CheV"/>
    <property type="match status" value="1"/>
</dbReference>
<name>A0A060NPZ5_9BURK</name>
<feature type="domain" description="Response regulatory" evidence="2">
    <location>
        <begin position="189"/>
        <end position="318"/>
    </location>
</feature>
<dbReference type="GO" id="GO:0006935">
    <property type="term" value="P:chemotaxis"/>
    <property type="evidence" value="ECO:0007669"/>
    <property type="project" value="InterPro"/>
</dbReference>
<dbReference type="Gene3D" id="2.30.30.40">
    <property type="entry name" value="SH3 Domains"/>
    <property type="match status" value="1"/>
</dbReference>
<protein>
    <submittedName>
        <fullName evidence="4">Chemotaxis signal transduction protein</fullName>
    </submittedName>
</protein>
<keyword evidence="5" id="KW-1185">Reference proteome</keyword>
<evidence type="ECO:0000313" key="4">
    <source>
        <dbReference type="EMBL" id="BAO81608.1"/>
    </source>
</evidence>
<dbReference type="InterPro" id="IPR001789">
    <property type="entry name" value="Sig_transdc_resp-reg_receiver"/>
</dbReference>
<dbReference type="SUPFAM" id="SSF52172">
    <property type="entry name" value="CheY-like"/>
    <property type="match status" value="1"/>
</dbReference>
<dbReference type="SMART" id="SM00260">
    <property type="entry name" value="CheW"/>
    <property type="match status" value="1"/>
</dbReference>
<keyword evidence="1" id="KW-0597">Phosphoprotein</keyword>
<dbReference type="GO" id="GO:0000160">
    <property type="term" value="P:phosphorelay signal transduction system"/>
    <property type="evidence" value="ECO:0007669"/>
    <property type="project" value="InterPro"/>
</dbReference>
<dbReference type="InterPro" id="IPR011006">
    <property type="entry name" value="CheY-like_superfamily"/>
</dbReference>
<dbReference type="InterPro" id="IPR036061">
    <property type="entry name" value="CheW-like_dom_sf"/>
</dbReference>
<reference evidence="4 5" key="1">
    <citation type="journal article" date="2014" name="Nat. Commun.">
        <title>Physiological and genomic features of highly alkaliphilic hydrogen-utilizing Betaproteobacteria from a continental serpentinizing site.</title>
        <authorList>
            <person name="Suzuki S."/>
            <person name="Kuenen J.G."/>
            <person name="Schipper K."/>
            <person name="van der Velde S."/>
            <person name="Ishii S."/>
            <person name="Wu A."/>
            <person name="Sorokin D.Y."/>
            <person name="Tenney A."/>
            <person name="Meng X.Y."/>
            <person name="Morrill P.L."/>
            <person name="Kamagata Y."/>
            <person name="Muyzer G."/>
            <person name="Nealson K.H."/>
        </authorList>
    </citation>
    <scope>NUCLEOTIDE SEQUENCE [LARGE SCALE GENOMIC DNA]</scope>
    <source>
        <strain evidence="4 5">A1</strain>
    </source>
</reference>
<dbReference type="PANTHER" id="PTHR47233">
    <property type="entry name" value="CHEMOTAXIS PROTEIN CHEV"/>
    <property type="match status" value="1"/>
</dbReference>
<feature type="modified residue" description="4-aspartylphosphate" evidence="1">
    <location>
        <position position="251"/>
    </location>
</feature>
<dbReference type="Pfam" id="PF01584">
    <property type="entry name" value="CheW"/>
    <property type="match status" value="1"/>
</dbReference>
<dbReference type="HOGENOM" id="CLU_048995_0_0_4"/>
<organism evidence="4 5">
    <name type="scientific">Serpentinimonas raichei</name>
    <dbReference type="NCBI Taxonomy" id="1458425"/>
    <lineage>
        <taxon>Bacteria</taxon>
        <taxon>Pseudomonadati</taxon>
        <taxon>Pseudomonadota</taxon>
        <taxon>Betaproteobacteria</taxon>
        <taxon>Burkholderiales</taxon>
        <taxon>Comamonadaceae</taxon>
        <taxon>Serpentinimonas</taxon>
    </lineage>
</organism>
<dbReference type="Gene3D" id="2.40.50.180">
    <property type="entry name" value="CheA-289, Domain 4"/>
    <property type="match status" value="1"/>
</dbReference>
<dbReference type="AlphaFoldDB" id="A0A060NPZ5"/>
<evidence type="ECO:0000259" key="3">
    <source>
        <dbReference type="PROSITE" id="PS50851"/>
    </source>
</evidence>
<dbReference type="STRING" id="1458425.SRAA_1754"/>
<dbReference type="EMBL" id="AP014568">
    <property type="protein sequence ID" value="BAO81608.1"/>
    <property type="molecule type" value="Genomic_DNA"/>
</dbReference>
<dbReference type="KEGG" id="cbaa:SRAA_1754"/>
<dbReference type="SUPFAM" id="SSF50341">
    <property type="entry name" value="CheW-like"/>
    <property type="match status" value="1"/>
</dbReference>
<dbReference type="SMART" id="SM00448">
    <property type="entry name" value="REC"/>
    <property type="match status" value="1"/>
</dbReference>
<evidence type="ECO:0000313" key="5">
    <source>
        <dbReference type="Proteomes" id="UP000067461"/>
    </source>
</evidence>
<dbReference type="OrthoDB" id="9806105at2"/>
<sequence length="325" mass="35398">MPTAAQKEIDERTNLTGSNKFEMLLFRLGDAKGSERSELFGINVFKIREIVAMPAVTAMAGAPQHVLGVVNLRGQVIPVIDLPAVVGCVPKTGLNIMLVTEYARTTQAFAAESVEDIVRLDWKQILSADEAMARGYVTSIARLDGDKNSTRLAQILDVESILQRILPTEEVNLKANSSGPELKLRPGAIILAADDSFVARTMIEQELKALKLPYEMTKTGQEAWDRLQAIAAECKAQGLELNERVALVLTDLEMPEMDGFTLTRNIKKDPAMRGVPVVIHSSLTGDTNEQHVRSAGADAYVAKFAARELDVALRQALAGYEAVLA</sequence>
<dbReference type="InterPro" id="IPR002545">
    <property type="entry name" value="CheW-lke_dom"/>
</dbReference>
<dbReference type="PROSITE" id="PS50110">
    <property type="entry name" value="RESPONSE_REGULATORY"/>
    <property type="match status" value="1"/>
</dbReference>
<dbReference type="RefSeq" id="WP_045532179.1">
    <property type="nucleotide sequence ID" value="NZ_AP014568.1"/>
</dbReference>
<dbReference type="Gene3D" id="3.40.50.2300">
    <property type="match status" value="1"/>
</dbReference>
<evidence type="ECO:0000256" key="1">
    <source>
        <dbReference type="PROSITE-ProRule" id="PRU00169"/>
    </source>
</evidence>
<dbReference type="Proteomes" id="UP000067461">
    <property type="component" value="Chromosome"/>
</dbReference>
<dbReference type="PANTHER" id="PTHR47233:SF4">
    <property type="entry name" value="CHEMOTAXIS SIGNAL TRANSDUCTION PROTEIN"/>
    <property type="match status" value="1"/>
</dbReference>
<dbReference type="InterPro" id="IPR024181">
    <property type="entry name" value="Chemotax_regulator_CheV"/>
</dbReference>